<evidence type="ECO:0000313" key="2">
    <source>
        <dbReference type="EMBL" id="NDY91967.1"/>
    </source>
</evidence>
<dbReference type="RefSeq" id="WP_163457816.1">
    <property type="nucleotide sequence ID" value="NZ_JAAGOH010000013.1"/>
</dbReference>
<organism evidence="2 3">
    <name type="scientific">Ideonella livida</name>
    <dbReference type="NCBI Taxonomy" id="2707176"/>
    <lineage>
        <taxon>Bacteria</taxon>
        <taxon>Pseudomonadati</taxon>
        <taxon>Pseudomonadota</taxon>
        <taxon>Betaproteobacteria</taxon>
        <taxon>Burkholderiales</taxon>
        <taxon>Sphaerotilaceae</taxon>
        <taxon>Ideonella</taxon>
    </lineage>
</organism>
<dbReference type="Proteomes" id="UP000484255">
    <property type="component" value="Unassembled WGS sequence"/>
</dbReference>
<dbReference type="InterPro" id="IPR006311">
    <property type="entry name" value="TAT_signal"/>
</dbReference>
<feature type="domain" description="Chalcone isomerase" evidence="1">
    <location>
        <begin position="140"/>
        <end position="212"/>
    </location>
</feature>
<dbReference type="InterPro" id="IPR016087">
    <property type="entry name" value="Chalcone_isomerase"/>
</dbReference>
<dbReference type="EMBL" id="JAAGOH010000013">
    <property type="protein sequence ID" value="NDY91967.1"/>
    <property type="molecule type" value="Genomic_DNA"/>
</dbReference>
<reference evidence="2 3" key="1">
    <citation type="submission" date="2020-02" db="EMBL/GenBank/DDBJ databases">
        <title>Ideonella bacterium strain TBM-1.</title>
        <authorList>
            <person name="Chen W.-M."/>
        </authorList>
    </citation>
    <scope>NUCLEOTIDE SEQUENCE [LARGE SCALE GENOMIC DNA]</scope>
    <source>
        <strain evidence="2 3">TBM-1</strain>
    </source>
</reference>
<dbReference type="Pfam" id="PF16036">
    <property type="entry name" value="Chalcone_3"/>
    <property type="match status" value="1"/>
</dbReference>
<comment type="caution">
    <text evidence="2">The sequence shown here is derived from an EMBL/GenBank/DDBJ whole genome shotgun (WGS) entry which is preliminary data.</text>
</comment>
<sequence>MTRATPAAARALPVLQADRRRLLALLGGAPLAGLGALGPVRSARAQPVSASGTAEAGAPWPELAGAWPQSARRLSQARFRWLGLAIYDIELWAPQPVAAEAALRQPLALALRYQRALSGVRIAERSLDEMARGGPMPPELTARWRQALVRALPDVAEGDRLTGLHLPGQGARFWHNGRPTADWPDAEGAARFFGIWLAPHTSAPELRRQLLGAGA</sequence>
<proteinExistence type="predicted"/>
<evidence type="ECO:0000259" key="1">
    <source>
        <dbReference type="Pfam" id="PF16036"/>
    </source>
</evidence>
<keyword evidence="3" id="KW-1185">Reference proteome</keyword>
<name>A0A7C9TM04_9BURK</name>
<dbReference type="PROSITE" id="PS51318">
    <property type="entry name" value="TAT"/>
    <property type="match status" value="1"/>
</dbReference>
<gene>
    <name evidence="2" type="ORF">G3A44_12295</name>
</gene>
<accession>A0A7C9TM04</accession>
<evidence type="ECO:0000313" key="3">
    <source>
        <dbReference type="Proteomes" id="UP000484255"/>
    </source>
</evidence>
<dbReference type="AlphaFoldDB" id="A0A7C9TM04"/>
<protein>
    <recommendedName>
        <fullName evidence="1">Chalcone isomerase domain-containing protein</fullName>
    </recommendedName>
</protein>